<reference evidence="1 2" key="1">
    <citation type="journal article" date="2018" name="Sci. Rep.">
        <title>Genomic signatures of local adaptation to the degree of environmental predictability in rotifers.</title>
        <authorList>
            <person name="Franch-Gras L."/>
            <person name="Hahn C."/>
            <person name="Garcia-Roger E.M."/>
            <person name="Carmona M.J."/>
            <person name="Serra M."/>
            <person name="Gomez A."/>
        </authorList>
    </citation>
    <scope>NUCLEOTIDE SEQUENCE [LARGE SCALE GENOMIC DNA]</scope>
    <source>
        <strain evidence="1">HYR1</strain>
    </source>
</reference>
<gene>
    <name evidence="1" type="ORF">BpHYR1_040784</name>
</gene>
<evidence type="ECO:0000313" key="1">
    <source>
        <dbReference type="EMBL" id="RNA05206.1"/>
    </source>
</evidence>
<proteinExistence type="predicted"/>
<organism evidence="1 2">
    <name type="scientific">Brachionus plicatilis</name>
    <name type="common">Marine rotifer</name>
    <name type="synonym">Brachionus muelleri</name>
    <dbReference type="NCBI Taxonomy" id="10195"/>
    <lineage>
        <taxon>Eukaryota</taxon>
        <taxon>Metazoa</taxon>
        <taxon>Spiralia</taxon>
        <taxon>Gnathifera</taxon>
        <taxon>Rotifera</taxon>
        <taxon>Eurotatoria</taxon>
        <taxon>Monogononta</taxon>
        <taxon>Pseudotrocha</taxon>
        <taxon>Ploima</taxon>
        <taxon>Brachionidae</taxon>
        <taxon>Brachionus</taxon>
    </lineage>
</organism>
<accession>A0A3M7Q181</accession>
<dbReference type="EMBL" id="REGN01007819">
    <property type="protein sequence ID" value="RNA05206.1"/>
    <property type="molecule type" value="Genomic_DNA"/>
</dbReference>
<sequence length="83" mass="9994">MNFCLNHNLETFIFLKNQLEKQSILFESTLVSFFNNFKCCWLLSSQNILNDAIELSFFFFERILKIILIILLKFNLNFNKSQF</sequence>
<dbReference type="AlphaFoldDB" id="A0A3M7Q181"/>
<evidence type="ECO:0000313" key="2">
    <source>
        <dbReference type="Proteomes" id="UP000276133"/>
    </source>
</evidence>
<comment type="caution">
    <text evidence="1">The sequence shown here is derived from an EMBL/GenBank/DDBJ whole genome shotgun (WGS) entry which is preliminary data.</text>
</comment>
<keyword evidence="2" id="KW-1185">Reference proteome</keyword>
<dbReference type="Proteomes" id="UP000276133">
    <property type="component" value="Unassembled WGS sequence"/>
</dbReference>
<name>A0A3M7Q181_BRAPC</name>
<protein>
    <submittedName>
        <fullName evidence="1">Uncharacterized protein</fullName>
    </submittedName>
</protein>